<dbReference type="AlphaFoldDB" id="A0AAV7WFK0"/>
<protein>
    <submittedName>
        <fullName evidence="2">Uncharacterized protein</fullName>
    </submittedName>
</protein>
<dbReference type="Proteomes" id="UP001066276">
    <property type="component" value="Chromosome 1_2"/>
</dbReference>
<gene>
    <name evidence="2" type="ORF">NDU88_006915</name>
</gene>
<dbReference type="EMBL" id="JANPWB010000002">
    <property type="protein sequence ID" value="KAJ1211557.1"/>
    <property type="molecule type" value="Genomic_DNA"/>
</dbReference>
<evidence type="ECO:0000313" key="2">
    <source>
        <dbReference type="EMBL" id="KAJ1211557.1"/>
    </source>
</evidence>
<accession>A0AAV7WFK0</accession>
<feature type="region of interest" description="Disordered" evidence="1">
    <location>
        <begin position="58"/>
        <end position="95"/>
    </location>
</feature>
<feature type="compositionally biased region" description="Gly residues" evidence="1">
    <location>
        <begin position="85"/>
        <end position="95"/>
    </location>
</feature>
<organism evidence="2 3">
    <name type="scientific">Pleurodeles waltl</name>
    <name type="common">Iberian ribbed newt</name>
    <dbReference type="NCBI Taxonomy" id="8319"/>
    <lineage>
        <taxon>Eukaryota</taxon>
        <taxon>Metazoa</taxon>
        <taxon>Chordata</taxon>
        <taxon>Craniata</taxon>
        <taxon>Vertebrata</taxon>
        <taxon>Euteleostomi</taxon>
        <taxon>Amphibia</taxon>
        <taxon>Batrachia</taxon>
        <taxon>Caudata</taxon>
        <taxon>Salamandroidea</taxon>
        <taxon>Salamandridae</taxon>
        <taxon>Pleurodelinae</taxon>
        <taxon>Pleurodeles</taxon>
    </lineage>
</organism>
<keyword evidence="3" id="KW-1185">Reference proteome</keyword>
<proteinExistence type="predicted"/>
<evidence type="ECO:0000313" key="3">
    <source>
        <dbReference type="Proteomes" id="UP001066276"/>
    </source>
</evidence>
<comment type="caution">
    <text evidence="2">The sequence shown here is derived from an EMBL/GenBank/DDBJ whole genome shotgun (WGS) entry which is preliminary data.</text>
</comment>
<sequence>MEGRRSPGVPWRSTLRFVGLTGEAPPQGWAGLGVCRDRSVVAWRIPDFVDPADDLAFRPAAAGSHPDTTNWCPGPGDDLDMRPPGGTGGSRGSLV</sequence>
<reference evidence="2" key="1">
    <citation type="journal article" date="2022" name="bioRxiv">
        <title>Sequencing and chromosome-scale assembly of the giantPleurodeles waltlgenome.</title>
        <authorList>
            <person name="Brown T."/>
            <person name="Elewa A."/>
            <person name="Iarovenko S."/>
            <person name="Subramanian E."/>
            <person name="Araus A.J."/>
            <person name="Petzold A."/>
            <person name="Susuki M."/>
            <person name="Suzuki K.-i.T."/>
            <person name="Hayashi T."/>
            <person name="Toyoda A."/>
            <person name="Oliveira C."/>
            <person name="Osipova E."/>
            <person name="Leigh N.D."/>
            <person name="Simon A."/>
            <person name="Yun M.H."/>
        </authorList>
    </citation>
    <scope>NUCLEOTIDE SEQUENCE</scope>
    <source>
        <strain evidence="2">20211129_DDA</strain>
        <tissue evidence="2">Liver</tissue>
    </source>
</reference>
<evidence type="ECO:0000256" key="1">
    <source>
        <dbReference type="SAM" id="MobiDB-lite"/>
    </source>
</evidence>
<name>A0AAV7WFK0_PLEWA</name>